<accession>M8CKR9</accession>
<sequence>MAARNVQIHRRAFAMAFPPEAATFTTPSVCNAGDYGGASDIQSLQLPQMIHIARQMVDLTPSSQ</sequence>
<evidence type="ECO:0000313" key="1">
    <source>
        <dbReference type="EnsemblPlants" id="EMT27982"/>
    </source>
</evidence>
<name>M8CKR9_AEGTA</name>
<organism evidence="1">
    <name type="scientific">Aegilops tauschii</name>
    <name type="common">Tausch's goatgrass</name>
    <name type="synonym">Aegilops squarrosa</name>
    <dbReference type="NCBI Taxonomy" id="37682"/>
    <lineage>
        <taxon>Eukaryota</taxon>
        <taxon>Viridiplantae</taxon>
        <taxon>Streptophyta</taxon>
        <taxon>Embryophyta</taxon>
        <taxon>Tracheophyta</taxon>
        <taxon>Spermatophyta</taxon>
        <taxon>Magnoliopsida</taxon>
        <taxon>Liliopsida</taxon>
        <taxon>Poales</taxon>
        <taxon>Poaceae</taxon>
        <taxon>BOP clade</taxon>
        <taxon>Pooideae</taxon>
        <taxon>Triticodae</taxon>
        <taxon>Triticeae</taxon>
        <taxon>Triticinae</taxon>
        <taxon>Aegilops</taxon>
    </lineage>
</organism>
<proteinExistence type="predicted"/>
<protein>
    <submittedName>
        <fullName evidence="1">Uncharacterized protein</fullName>
    </submittedName>
</protein>
<dbReference type="AlphaFoldDB" id="M8CKR9"/>
<dbReference type="EnsemblPlants" id="EMT27982">
    <property type="protein sequence ID" value="EMT27982"/>
    <property type="gene ID" value="F775_43579"/>
</dbReference>
<reference evidence="1" key="1">
    <citation type="submission" date="2015-06" db="UniProtKB">
        <authorList>
            <consortium name="EnsemblPlants"/>
        </authorList>
    </citation>
    <scope>IDENTIFICATION</scope>
</reference>